<accession>A0ABS1CIY2</accession>
<dbReference type="PANTHER" id="PTHR34235">
    <property type="entry name" value="SLR1203 PROTEIN-RELATED"/>
    <property type="match status" value="1"/>
</dbReference>
<protein>
    <recommendedName>
        <fullName evidence="3">DUF29 domain-containing protein</fullName>
    </recommendedName>
</protein>
<dbReference type="InterPro" id="IPR002636">
    <property type="entry name" value="DUF29"/>
</dbReference>
<sequence length="149" mass="16862">MSDHPGYDQDYYLWFADQAQQLRAGKWHQLDVQHLAEELEDMGKREKRALRSRTVVLLAHLLKYAYQPEQRGPSCTGTIREQRKQLSALLADSPSLTPLLKEALNDCYLSAKMLAAGETGLGESHFPANCPFSLEQLLDEAFWPNTSLA</sequence>
<evidence type="ECO:0000313" key="1">
    <source>
        <dbReference type="EMBL" id="MBK1631862.1"/>
    </source>
</evidence>
<reference evidence="1 2" key="1">
    <citation type="journal article" date="2020" name="Microorganisms">
        <title>Osmotic Adaptation and Compatible Solute Biosynthesis of Phototrophic Bacteria as Revealed from Genome Analyses.</title>
        <authorList>
            <person name="Imhoff J.F."/>
            <person name="Rahn T."/>
            <person name="Kunzel S."/>
            <person name="Keller A."/>
            <person name="Neulinger S.C."/>
        </authorList>
    </citation>
    <scope>NUCLEOTIDE SEQUENCE [LARGE SCALE GENOMIC DNA]</scope>
    <source>
        <strain evidence="1 2">DSM 6210</strain>
    </source>
</reference>
<comment type="caution">
    <text evidence="1">The sequence shown here is derived from an EMBL/GenBank/DDBJ whole genome shotgun (WGS) entry which is preliminary data.</text>
</comment>
<keyword evidence="2" id="KW-1185">Reference proteome</keyword>
<evidence type="ECO:0008006" key="3">
    <source>
        <dbReference type="Google" id="ProtNLM"/>
    </source>
</evidence>
<gene>
    <name evidence="1" type="ORF">CKO31_14170</name>
</gene>
<dbReference type="PANTHER" id="PTHR34235:SF4">
    <property type="entry name" value="SLR0291 PROTEIN"/>
    <property type="match status" value="1"/>
</dbReference>
<organism evidence="1 2">
    <name type="scientific">Thiohalocapsa halophila</name>
    <dbReference type="NCBI Taxonomy" id="69359"/>
    <lineage>
        <taxon>Bacteria</taxon>
        <taxon>Pseudomonadati</taxon>
        <taxon>Pseudomonadota</taxon>
        <taxon>Gammaproteobacteria</taxon>
        <taxon>Chromatiales</taxon>
        <taxon>Chromatiaceae</taxon>
        <taxon>Thiohalocapsa</taxon>
    </lineage>
</organism>
<dbReference type="RefSeq" id="WP_200238759.1">
    <property type="nucleotide sequence ID" value="NZ_NRRV01000034.1"/>
</dbReference>
<dbReference type="Pfam" id="PF01724">
    <property type="entry name" value="DUF29"/>
    <property type="match status" value="1"/>
</dbReference>
<evidence type="ECO:0000313" key="2">
    <source>
        <dbReference type="Proteomes" id="UP000748752"/>
    </source>
</evidence>
<dbReference type="Proteomes" id="UP000748752">
    <property type="component" value="Unassembled WGS sequence"/>
</dbReference>
<name>A0ABS1CIY2_9GAMM</name>
<dbReference type="Gene3D" id="1.20.1220.20">
    <property type="entry name" value="Uncharcterised protein PF01724"/>
    <property type="match status" value="1"/>
</dbReference>
<proteinExistence type="predicted"/>
<dbReference type="EMBL" id="NRRV01000034">
    <property type="protein sequence ID" value="MBK1631862.1"/>
    <property type="molecule type" value="Genomic_DNA"/>
</dbReference>